<name>A0AAD6FNG0_9TELE</name>
<keyword evidence="4" id="KW-0653">Protein transport</keyword>
<dbReference type="GO" id="GO:0031902">
    <property type="term" value="C:late endosome membrane"/>
    <property type="evidence" value="ECO:0007669"/>
    <property type="project" value="TreeGrafter"/>
</dbReference>
<dbReference type="GO" id="GO:0000149">
    <property type="term" value="F:SNARE binding"/>
    <property type="evidence" value="ECO:0007669"/>
    <property type="project" value="TreeGrafter"/>
</dbReference>
<dbReference type="GO" id="GO:0006891">
    <property type="term" value="P:intra-Golgi vesicle-mediated transport"/>
    <property type="evidence" value="ECO:0007669"/>
    <property type="project" value="TreeGrafter"/>
</dbReference>
<dbReference type="GO" id="GO:0031201">
    <property type="term" value="C:SNARE complex"/>
    <property type="evidence" value="ECO:0007669"/>
    <property type="project" value="TreeGrafter"/>
</dbReference>
<dbReference type="GO" id="GO:0048280">
    <property type="term" value="P:vesicle fusion with Golgi apparatus"/>
    <property type="evidence" value="ECO:0007669"/>
    <property type="project" value="TreeGrafter"/>
</dbReference>
<evidence type="ECO:0000256" key="1">
    <source>
        <dbReference type="ARBA" id="ARBA00004211"/>
    </source>
</evidence>
<comment type="caution">
    <text evidence="7">The sequence shown here is derived from an EMBL/GenBank/DDBJ whole genome shotgun (WGS) entry which is preliminary data.</text>
</comment>
<dbReference type="GO" id="GO:0015031">
    <property type="term" value="P:protein transport"/>
    <property type="evidence" value="ECO:0007669"/>
    <property type="project" value="UniProtKB-KW"/>
</dbReference>
<dbReference type="AlphaFoldDB" id="A0AAD6FNG0"/>
<dbReference type="PANTHER" id="PTHR21230:SF26">
    <property type="entry name" value="VESICLE TRANSPORT THROUGH INTERACTION WITH T-SNARES HOMOLOG 1A"/>
    <property type="match status" value="1"/>
</dbReference>
<feature type="non-terminal residue" evidence="7">
    <location>
        <position position="145"/>
    </location>
</feature>
<gene>
    <name evidence="7" type="ORF">JOQ06_027178</name>
</gene>
<comment type="subcellular location">
    <subcellularLocation>
        <location evidence="1">Membrane</location>
        <topology evidence="1">Single-pass type IV membrane protein</topology>
    </subcellularLocation>
</comment>
<accession>A0AAD6FNG0</accession>
<evidence type="ECO:0000256" key="4">
    <source>
        <dbReference type="ARBA" id="ARBA00022927"/>
    </source>
</evidence>
<keyword evidence="2" id="KW-0813">Transport</keyword>
<evidence type="ECO:0000256" key="5">
    <source>
        <dbReference type="ARBA" id="ARBA00022989"/>
    </source>
</evidence>
<evidence type="ECO:0000256" key="2">
    <source>
        <dbReference type="ARBA" id="ARBA00022448"/>
    </source>
</evidence>
<keyword evidence="5" id="KW-1133">Transmembrane helix</keyword>
<evidence type="ECO:0000256" key="3">
    <source>
        <dbReference type="ARBA" id="ARBA00022692"/>
    </source>
</evidence>
<keyword evidence="6" id="KW-0472">Membrane</keyword>
<dbReference type="PANTHER" id="PTHR21230">
    <property type="entry name" value="VESICLE TRANSPORT V-SNARE PROTEIN VTI1-RELATED"/>
    <property type="match status" value="1"/>
</dbReference>
<dbReference type="Pfam" id="PF12352">
    <property type="entry name" value="V-SNARE_C"/>
    <property type="match status" value="1"/>
</dbReference>
<protein>
    <submittedName>
        <fullName evidence="7">Uncharacterized protein</fullName>
    </submittedName>
</protein>
<dbReference type="GO" id="GO:0016236">
    <property type="term" value="P:macroautophagy"/>
    <property type="evidence" value="ECO:0007669"/>
    <property type="project" value="TreeGrafter"/>
</dbReference>
<sequence length="145" mass="15679">MPGDKGQDPVPLSRVLPLSARPLPRATAGRAHGGLSRVGLNYNQATEHAEAARCHGCASFAEFEEIGREELPECEGASLMACGLSITNTSQCGYNFDGGDEKQVGQEILSNLHSDREKIQKARERLRETDANLGKSSRILTGMLR</sequence>
<dbReference type="SUPFAM" id="SSF58038">
    <property type="entry name" value="SNARE fusion complex"/>
    <property type="match status" value="1"/>
</dbReference>
<evidence type="ECO:0000256" key="6">
    <source>
        <dbReference type="ARBA" id="ARBA00023136"/>
    </source>
</evidence>
<dbReference type="GO" id="GO:0005789">
    <property type="term" value="C:endoplasmic reticulum membrane"/>
    <property type="evidence" value="ECO:0007669"/>
    <property type="project" value="TreeGrafter"/>
</dbReference>
<evidence type="ECO:0000313" key="8">
    <source>
        <dbReference type="Proteomes" id="UP001219934"/>
    </source>
</evidence>
<evidence type="ECO:0000313" key="7">
    <source>
        <dbReference type="EMBL" id="KAJ4940887.1"/>
    </source>
</evidence>
<dbReference type="GO" id="GO:0005484">
    <property type="term" value="F:SNAP receptor activity"/>
    <property type="evidence" value="ECO:0007669"/>
    <property type="project" value="TreeGrafter"/>
</dbReference>
<dbReference type="GO" id="GO:0042147">
    <property type="term" value="P:retrograde transport, endosome to Golgi"/>
    <property type="evidence" value="ECO:0007669"/>
    <property type="project" value="TreeGrafter"/>
</dbReference>
<organism evidence="7 8">
    <name type="scientific">Pogonophryne albipinna</name>
    <dbReference type="NCBI Taxonomy" id="1090488"/>
    <lineage>
        <taxon>Eukaryota</taxon>
        <taxon>Metazoa</taxon>
        <taxon>Chordata</taxon>
        <taxon>Craniata</taxon>
        <taxon>Vertebrata</taxon>
        <taxon>Euteleostomi</taxon>
        <taxon>Actinopterygii</taxon>
        <taxon>Neopterygii</taxon>
        <taxon>Teleostei</taxon>
        <taxon>Neoteleostei</taxon>
        <taxon>Acanthomorphata</taxon>
        <taxon>Eupercaria</taxon>
        <taxon>Perciformes</taxon>
        <taxon>Notothenioidei</taxon>
        <taxon>Pogonophryne</taxon>
    </lineage>
</organism>
<dbReference type="EMBL" id="JAPTMU010000007">
    <property type="protein sequence ID" value="KAJ4940887.1"/>
    <property type="molecule type" value="Genomic_DNA"/>
</dbReference>
<reference evidence="7" key="1">
    <citation type="submission" date="2022-11" db="EMBL/GenBank/DDBJ databases">
        <title>Chromosome-level genome of Pogonophryne albipinna.</title>
        <authorList>
            <person name="Jo E."/>
        </authorList>
    </citation>
    <scope>NUCLEOTIDE SEQUENCE</scope>
    <source>
        <strain evidence="7">SGF0006</strain>
        <tissue evidence="7">Muscle</tissue>
    </source>
</reference>
<dbReference type="GO" id="GO:0006896">
    <property type="term" value="P:Golgi to vacuole transport"/>
    <property type="evidence" value="ECO:0007669"/>
    <property type="project" value="TreeGrafter"/>
</dbReference>
<proteinExistence type="predicted"/>
<keyword evidence="3" id="KW-0812">Transmembrane</keyword>
<dbReference type="Gene3D" id="1.20.5.110">
    <property type="match status" value="1"/>
</dbReference>
<dbReference type="GO" id="GO:0012507">
    <property type="term" value="C:ER to Golgi transport vesicle membrane"/>
    <property type="evidence" value="ECO:0007669"/>
    <property type="project" value="TreeGrafter"/>
</dbReference>
<keyword evidence="8" id="KW-1185">Reference proteome</keyword>
<dbReference type="GO" id="GO:0005829">
    <property type="term" value="C:cytosol"/>
    <property type="evidence" value="ECO:0007669"/>
    <property type="project" value="GOC"/>
</dbReference>
<dbReference type="GO" id="GO:0005794">
    <property type="term" value="C:Golgi apparatus"/>
    <property type="evidence" value="ECO:0007669"/>
    <property type="project" value="TreeGrafter"/>
</dbReference>
<dbReference type="Proteomes" id="UP001219934">
    <property type="component" value="Unassembled WGS sequence"/>
</dbReference>